<name>A0A660L9E9_9ACTN</name>
<dbReference type="RefSeq" id="WP_121248028.1">
    <property type="nucleotide sequence ID" value="NZ_RBIL01000001.1"/>
</dbReference>
<accession>A0A660L9E9</accession>
<comment type="caution">
    <text evidence="2">The sequence shown here is derived from an EMBL/GenBank/DDBJ whole genome shotgun (WGS) entry which is preliminary data.</text>
</comment>
<dbReference type="PROSITE" id="PS51934">
    <property type="entry name" value="LRAT"/>
    <property type="match status" value="1"/>
</dbReference>
<evidence type="ECO:0000259" key="1">
    <source>
        <dbReference type="PROSITE" id="PS51934"/>
    </source>
</evidence>
<sequence length="495" mass="53842">MTAPQQLVPGVPLDPTVNVLAQLELCAQLVARAAADSRASRHERDAVRVAARRTMARIARYEARLRQQDAADRRRHRDVELPLLERAGDALDDGRTDDALQALAALIRASGGAASHGSMAAFDQLMDDGAPFDLRHTPPTAPAAPRPSALARLGSTAPRPVDEWTESCLRLETADAAELDERQTAGRHIAAPRRIAGVTAYEHHGLTLGDGRVVHFTGEPTRIESACVEVTAPEAFVAGTPRGEIVEYRPHTFDGRPLARLRPSIAAIRALSLLDSRGYSLLQWNCEHFAVWATLGVRHSAQVAAVRDGLARLANLSPDVFNAVTEANELLQADSPLAIERSPATEGWDARVDGILTFDLGRAYWADDLELPVVYLPIWDRYGEPAAGLERPWTADRVDGNAAWSRNCPSTRLRSGWHASLVWIDGPGFWWLTSDGRWLTASDGVIDAIAGRLQASSDVLVTYLAGSYSVSKLLAMLDRLGLQDIAAELFARPSR</sequence>
<keyword evidence="2" id="KW-0012">Acyltransferase</keyword>
<protein>
    <submittedName>
        <fullName evidence="2">Lecithin:retinol acyltransferase</fullName>
    </submittedName>
</protein>
<dbReference type="Pfam" id="PF04970">
    <property type="entry name" value="LRAT"/>
    <property type="match status" value="1"/>
</dbReference>
<evidence type="ECO:0000313" key="2">
    <source>
        <dbReference type="EMBL" id="RKQ90885.1"/>
    </source>
</evidence>
<feature type="domain" description="LRAT" evidence="1">
    <location>
        <begin position="193"/>
        <end position="302"/>
    </location>
</feature>
<organism evidence="2 3">
    <name type="scientific">Solirubrobacter pauli</name>
    <dbReference type="NCBI Taxonomy" id="166793"/>
    <lineage>
        <taxon>Bacteria</taxon>
        <taxon>Bacillati</taxon>
        <taxon>Actinomycetota</taxon>
        <taxon>Thermoleophilia</taxon>
        <taxon>Solirubrobacterales</taxon>
        <taxon>Solirubrobacteraceae</taxon>
        <taxon>Solirubrobacter</taxon>
    </lineage>
</organism>
<dbReference type="AlphaFoldDB" id="A0A660L9E9"/>
<keyword evidence="3" id="KW-1185">Reference proteome</keyword>
<dbReference type="Gene3D" id="3.90.1720.10">
    <property type="entry name" value="endopeptidase domain like (from Nostoc punctiforme)"/>
    <property type="match status" value="1"/>
</dbReference>
<proteinExistence type="predicted"/>
<dbReference type="EMBL" id="RBIL01000001">
    <property type="protein sequence ID" value="RKQ90885.1"/>
    <property type="molecule type" value="Genomic_DNA"/>
</dbReference>
<keyword evidence="2" id="KW-0808">Transferase</keyword>
<evidence type="ECO:0000313" key="3">
    <source>
        <dbReference type="Proteomes" id="UP000278962"/>
    </source>
</evidence>
<dbReference type="GO" id="GO:0016746">
    <property type="term" value="F:acyltransferase activity"/>
    <property type="evidence" value="ECO:0007669"/>
    <property type="project" value="UniProtKB-KW"/>
</dbReference>
<dbReference type="InterPro" id="IPR007053">
    <property type="entry name" value="LRAT_dom"/>
</dbReference>
<dbReference type="OrthoDB" id="9812095at2"/>
<dbReference type="Proteomes" id="UP000278962">
    <property type="component" value="Unassembled WGS sequence"/>
</dbReference>
<reference evidence="2 3" key="1">
    <citation type="submission" date="2018-10" db="EMBL/GenBank/DDBJ databases">
        <title>Genomic Encyclopedia of Archaeal and Bacterial Type Strains, Phase II (KMG-II): from individual species to whole genera.</title>
        <authorList>
            <person name="Goeker M."/>
        </authorList>
    </citation>
    <scope>NUCLEOTIDE SEQUENCE [LARGE SCALE GENOMIC DNA]</scope>
    <source>
        <strain evidence="2 3">DSM 14954</strain>
    </source>
</reference>
<gene>
    <name evidence="2" type="ORF">C8N24_0700</name>
</gene>